<accession>A0A9N7MMS6</accession>
<dbReference type="AlphaFoldDB" id="A0A9N7MMS6"/>
<evidence type="ECO:0000259" key="1">
    <source>
        <dbReference type="Pfam" id="PF08646"/>
    </source>
</evidence>
<dbReference type="SUPFAM" id="SSF50249">
    <property type="entry name" value="Nucleic acid-binding proteins"/>
    <property type="match status" value="1"/>
</dbReference>
<evidence type="ECO:0000313" key="3">
    <source>
        <dbReference type="Proteomes" id="UP001153555"/>
    </source>
</evidence>
<dbReference type="InterPro" id="IPR012340">
    <property type="entry name" value="NA-bd_OB-fold"/>
</dbReference>
<name>A0A9N7MMS6_STRHE</name>
<gene>
    <name evidence="2" type="ORF">SHERM_12591</name>
</gene>
<evidence type="ECO:0000313" key="2">
    <source>
        <dbReference type="EMBL" id="CAA0811537.1"/>
    </source>
</evidence>
<dbReference type="Proteomes" id="UP001153555">
    <property type="component" value="Unassembled WGS sequence"/>
</dbReference>
<feature type="domain" description="Replication factor A C-terminal" evidence="1">
    <location>
        <begin position="3"/>
        <end position="95"/>
    </location>
</feature>
<sequence>HPLLFAACMLCLKKFELPVTSEIRCSSCNRDSQIVPRVRIPINIEDATGTIAAVVYSEDGEKHVSHTAAQLEDADAQGMDLLEKFKAEMKGTHVVAFVRSFQANGTTCYVVKMYVDAELPNYILPVSDESITQEFALKA</sequence>
<organism evidence="2 3">
    <name type="scientific">Striga hermonthica</name>
    <name type="common">Purple witchweed</name>
    <name type="synonym">Buchnera hermonthica</name>
    <dbReference type="NCBI Taxonomy" id="68872"/>
    <lineage>
        <taxon>Eukaryota</taxon>
        <taxon>Viridiplantae</taxon>
        <taxon>Streptophyta</taxon>
        <taxon>Embryophyta</taxon>
        <taxon>Tracheophyta</taxon>
        <taxon>Spermatophyta</taxon>
        <taxon>Magnoliopsida</taxon>
        <taxon>eudicotyledons</taxon>
        <taxon>Gunneridae</taxon>
        <taxon>Pentapetalae</taxon>
        <taxon>asterids</taxon>
        <taxon>lamiids</taxon>
        <taxon>Lamiales</taxon>
        <taxon>Orobanchaceae</taxon>
        <taxon>Buchnereae</taxon>
        <taxon>Striga</taxon>
    </lineage>
</organism>
<dbReference type="OrthoDB" id="10479821at2759"/>
<proteinExistence type="predicted"/>
<feature type="non-terminal residue" evidence="2">
    <location>
        <position position="139"/>
    </location>
</feature>
<keyword evidence="3" id="KW-1185">Reference proteome</keyword>
<dbReference type="InterPro" id="IPR013955">
    <property type="entry name" value="Rep_factor-A_C"/>
</dbReference>
<reference evidence="2" key="1">
    <citation type="submission" date="2019-12" db="EMBL/GenBank/DDBJ databases">
        <authorList>
            <person name="Scholes J."/>
        </authorList>
    </citation>
    <scope>NUCLEOTIDE SEQUENCE</scope>
</reference>
<dbReference type="EMBL" id="CACSLK010008833">
    <property type="protein sequence ID" value="CAA0811537.1"/>
    <property type="molecule type" value="Genomic_DNA"/>
</dbReference>
<protein>
    <recommendedName>
        <fullName evidence="1">Replication factor A C-terminal domain-containing protein</fullName>
    </recommendedName>
</protein>
<dbReference type="Gene3D" id="2.40.50.140">
    <property type="entry name" value="Nucleic acid-binding proteins"/>
    <property type="match status" value="1"/>
</dbReference>
<comment type="caution">
    <text evidence="2">The sequence shown here is derived from an EMBL/GenBank/DDBJ whole genome shotgun (WGS) entry which is preliminary data.</text>
</comment>
<dbReference type="Pfam" id="PF08646">
    <property type="entry name" value="Rep_fac-A_C"/>
    <property type="match status" value="1"/>
</dbReference>